<evidence type="ECO:0000259" key="5">
    <source>
        <dbReference type="Pfam" id="PF00676"/>
    </source>
</evidence>
<name>A0ABZ2A5N9_STRNV</name>
<evidence type="ECO:0000256" key="1">
    <source>
        <dbReference type="ARBA" id="ARBA00001964"/>
    </source>
</evidence>
<protein>
    <submittedName>
        <fullName evidence="6">Pyruvate dehydrogenase (Acetyl-transferring) E1 component subunit alpha</fullName>
    </submittedName>
</protein>
<dbReference type="Proteomes" id="UP001432209">
    <property type="component" value="Chromosome"/>
</dbReference>
<dbReference type="EMBL" id="CP109495">
    <property type="protein sequence ID" value="WUX53774.1"/>
    <property type="molecule type" value="Genomic_DNA"/>
</dbReference>
<evidence type="ECO:0000256" key="2">
    <source>
        <dbReference type="ARBA" id="ARBA00023002"/>
    </source>
</evidence>
<gene>
    <name evidence="6" type="primary">pdhA</name>
    <name evidence="6" type="ORF">OG442_20630</name>
</gene>
<dbReference type="GeneID" id="91343299"/>
<evidence type="ECO:0000313" key="6">
    <source>
        <dbReference type="EMBL" id="WUX53774.1"/>
    </source>
</evidence>
<dbReference type="SUPFAM" id="SSF52518">
    <property type="entry name" value="Thiamin diphosphate-binding fold (THDP-binding)"/>
    <property type="match status" value="1"/>
</dbReference>
<evidence type="ECO:0000313" key="7">
    <source>
        <dbReference type="Proteomes" id="UP001432209"/>
    </source>
</evidence>
<feature type="domain" description="Dehydrogenase E1 component" evidence="5">
    <location>
        <begin position="69"/>
        <end position="349"/>
    </location>
</feature>
<reference evidence="6" key="1">
    <citation type="submission" date="2022-10" db="EMBL/GenBank/DDBJ databases">
        <title>The complete genomes of actinobacterial strains from the NBC collection.</title>
        <authorList>
            <person name="Joergensen T.S."/>
            <person name="Alvarez Arevalo M."/>
            <person name="Sterndorff E.B."/>
            <person name="Faurdal D."/>
            <person name="Vuksanovic O."/>
            <person name="Mourched A.-S."/>
            <person name="Charusanti P."/>
            <person name="Shaw S."/>
            <person name="Blin K."/>
            <person name="Weber T."/>
        </authorList>
    </citation>
    <scope>NUCLEOTIDE SEQUENCE</scope>
    <source>
        <strain evidence="6">NBC_01432</strain>
    </source>
</reference>
<comment type="cofactor">
    <cofactor evidence="1">
        <name>thiamine diphosphate</name>
        <dbReference type="ChEBI" id="CHEBI:58937"/>
    </cofactor>
</comment>
<keyword evidence="2" id="KW-0560">Oxidoreductase</keyword>
<proteinExistence type="predicted"/>
<evidence type="ECO:0000256" key="3">
    <source>
        <dbReference type="ARBA" id="ARBA00023052"/>
    </source>
</evidence>
<dbReference type="CDD" id="cd02000">
    <property type="entry name" value="TPP_E1_PDC_ADC_BCADC"/>
    <property type="match status" value="1"/>
</dbReference>
<evidence type="ECO:0000256" key="4">
    <source>
        <dbReference type="SAM" id="MobiDB-lite"/>
    </source>
</evidence>
<dbReference type="NCBIfam" id="TIGR03181">
    <property type="entry name" value="PDH_E1_alph_x"/>
    <property type="match status" value="1"/>
</dbReference>
<accession>A0ABZ2A5N9</accession>
<dbReference type="RefSeq" id="WP_329077403.1">
    <property type="nucleotide sequence ID" value="NZ_CP108849.2"/>
</dbReference>
<dbReference type="InterPro" id="IPR001017">
    <property type="entry name" value="DH_E1"/>
</dbReference>
<feature type="region of interest" description="Disordered" evidence="4">
    <location>
        <begin position="1"/>
        <end position="35"/>
    </location>
</feature>
<dbReference type="InterPro" id="IPR017596">
    <property type="entry name" value="PdhA/BkdA"/>
</dbReference>
<organism evidence="6 7">
    <name type="scientific">Streptomyces niveus</name>
    <name type="common">Streptomyces spheroides</name>
    <dbReference type="NCBI Taxonomy" id="193462"/>
    <lineage>
        <taxon>Bacteria</taxon>
        <taxon>Bacillati</taxon>
        <taxon>Actinomycetota</taxon>
        <taxon>Actinomycetes</taxon>
        <taxon>Kitasatosporales</taxon>
        <taxon>Streptomycetaceae</taxon>
        <taxon>Streptomyces</taxon>
    </lineage>
</organism>
<keyword evidence="6" id="KW-0670">Pyruvate</keyword>
<dbReference type="PANTHER" id="PTHR43380:SF1">
    <property type="entry name" value="2-OXOISOVALERATE DEHYDROGENASE SUBUNIT ALPHA, MITOCHONDRIAL"/>
    <property type="match status" value="1"/>
</dbReference>
<dbReference type="Pfam" id="PF00676">
    <property type="entry name" value="E1_dh"/>
    <property type="match status" value="1"/>
</dbReference>
<keyword evidence="3" id="KW-0786">Thiamine pyrophosphate</keyword>
<dbReference type="Gene3D" id="3.40.50.970">
    <property type="match status" value="1"/>
</dbReference>
<dbReference type="InterPro" id="IPR050771">
    <property type="entry name" value="Alpha-ketoacid_DH_E1_comp"/>
</dbReference>
<sequence length="397" mass="43481">MTVESTAAARKPRRSSGTKRAGAKTASQPKASEPQLVQLLTPEGERVKNDEYDGFVADITPESLRGLYRDMVLTRRFDAEATSLQRQGELGLWASLLGQEAAQIGSGRALRDDDYVFPTYREHGVAWCRGVDPTNLLGMFRGVNHGGWDPKTNNFHLYTIVIGSQTLHAAGYAMGVAKDGADSAVIAYFGDGASSQGDVAEAFTFSAVYNAPVVFFCQNNQWAISEPTEKQMRVPLYQRAQGFGFPGVRVDGNDVLACLAVTRAALERARTGQGPMLVEAFTYRMGAHTTSDDPTKYRADEEREAWEAKDPILRLRAYLERESAADEAFFAALEKESEALGRRVREAVRAMPDPDHMAIFDHVYADGHALVDEERAQFAAYEASFSDSGAGAVEEGK</sequence>
<dbReference type="InterPro" id="IPR029061">
    <property type="entry name" value="THDP-binding"/>
</dbReference>
<keyword evidence="7" id="KW-1185">Reference proteome</keyword>
<dbReference type="PANTHER" id="PTHR43380">
    <property type="entry name" value="2-OXOISOVALERATE DEHYDROGENASE SUBUNIT ALPHA, MITOCHONDRIAL"/>
    <property type="match status" value="1"/>
</dbReference>